<evidence type="ECO:0000256" key="6">
    <source>
        <dbReference type="ARBA" id="ARBA00023235"/>
    </source>
</evidence>
<organism evidence="8">
    <name type="scientific">Virus NIOZ-UU159</name>
    <dbReference type="NCBI Taxonomy" id="2763270"/>
    <lineage>
        <taxon>Viruses</taxon>
    </lineage>
</organism>
<dbReference type="GO" id="GO:0006265">
    <property type="term" value="P:DNA topological change"/>
    <property type="evidence" value="ECO:0007669"/>
    <property type="project" value="InterPro"/>
</dbReference>
<evidence type="ECO:0000256" key="3">
    <source>
        <dbReference type="ARBA" id="ARBA00012891"/>
    </source>
</evidence>
<protein>
    <recommendedName>
        <fullName evidence="3">DNA topoisomerase</fullName>
        <ecNumber evidence="3">5.6.2.1</ecNumber>
    </recommendedName>
</protein>
<dbReference type="InterPro" id="IPR013500">
    <property type="entry name" value="TopoI_cat_euk"/>
</dbReference>
<dbReference type="EMBL" id="MW030598">
    <property type="protein sequence ID" value="QPI16731.1"/>
    <property type="molecule type" value="Genomic_DNA"/>
</dbReference>
<dbReference type="Gene3D" id="3.90.15.10">
    <property type="entry name" value="Topoisomerase I, Chain A, domain 3"/>
    <property type="match status" value="1"/>
</dbReference>
<dbReference type="SUPFAM" id="SSF55869">
    <property type="entry name" value="DNA topoisomerase I domain"/>
    <property type="match status" value="1"/>
</dbReference>
<proteinExistence type="inferred from homology"/>
<name>A0A7S9SVD3_9VIRU</name>
<accession>A0A7S9SVD3</accession>
<evidence type="ECO:0000313" key="8">
    <source>
        <dbReference type="EMBL" id="QPI16731.1"/>
    </source>
</evidence>
<dbReference type="Pfam" id="PF01028">
    <property type="entry name" value="Topoisom_I"/>
    <property type="match status" value="1"/>
</dbReference>
<evidence type="ECO:0000256" key="1">
    <source>
        <dbReference type="ARBA" id="ARBA00000213"/>
    </source>
</evidence>
<dbReference type="SUPFAM" id="SSF56349">
    <property type="entry name" value="DNA breaking-rejoining enzymes"/>
    <property type="match status" value="1"/>
</dbReference>
<comment type="catalytic activity">
    <reaction evidence="1">
        <text>ATP-independent breakage of single-stranded DNA, followed by passage and rejoining.</text>
        <dbReference type="EC" id="5.6.2.1"/>
    </reaction>
</comment>
<dbReference type="Gene3D" id="3.30.66.10">
    <property type="entry name" value="DNA topoisomerase I domain"/>
    <property type="match status" value="1"/>
</dbReference>
<keyword evidence="4" id="KW-0799">Topoisomerase</keyword>
<dbReference type="InterPro" id="IPR001631">
    <property type="entry name" value="TopoI"/>
</dbReference>
<dbReference type="PROSITE" id="PS52038">
    <property type="entry name" value="TOPO_IB_2"/>
    <property type="match status" value="1"/>
</dbReference>
<keyword evidence="5" id="KW-0238">DNA-binding</keyword>
<dbReference type="PRINTS" id="PR00416">
    <property type="entry name" value="EUTPISMRASEI"/>
</dbReference>
<evidence type="ECO:0000256" key="2">
    <source>
        <dbReference type="ARBA" id="ARBA00006645"/>
    </source>
</evidence>
<sequence>MKVQRIGTYKKEFKYFNKNNEIKNEKQLDFFKSLKIPPAYNNVTITNGKKIIAYGYDSKNRKQVIYNPNFISKQNSAKFKKIKDSIKYFSRLKREIKKDISSNSINKICAIIITLILDCGFRIGNKKYEINNNSYGLTTLKKEHIFIENNFIKIDFIGKKKVRNTAICKSKDIYNFFFDRLDNIRDEEYIFKYNDKCITSNDVNKYLYNFYKKFNLKITTKDLRTLNANTLFMKFFKLNINSENPIKKSIEDTAIKLHNTYAVCKKNYIDPEIIKMAESQLNKK</sequence>
<evidence type="ECO:0000256" key="5">
    <source>
        <dbReference type="ARBA" id="ARBA00023125"/>
    </source>
</evidence>
<evidence type="ECO:0000259" key="7">
    <source>
        <dbReference type="Pfam" id="PF01028"/>
    </source>
</evidence>
<reference evidence="8" key="1">
    <citation type="submission" date="2020-08" db="EMBL/GenBank/DDBJ databases">
        <title>Bridging the membrane lipid divide: bacteria of the FCB group superphylum have the potential to synthesize archaeal ether lipids.</title>
        <authorList>
            <person name="Villanueva L."/>
            <person name="von Meijenfeldt F.A.B."/>
            <person name="Westbye A.B."/>
            <person name="Yadav S."/>
            <person name="Hopmans E.C."/>
            <person name="Dutilh B.E."/>
            <person name="Sinninghe Damste J.S."/>
        </authorList>
    </citation>
    <scope>NUCLEOTIDE SEQUENCE</scope>
    <source>
        <strain evidence="8">NIOZ-UU159</strain>
    </source>
</reference>
<dbReference type="GO" id="GO:0003677">
    <property type="term" value="F:DNA binding"/>
    <property type="evidence" value="ECO:0007669"/>
    <property type="project" value="UniProtKB-KW"/>
</dbReference>
<dbReference type="InterPro" id="IPR011010">
    <property type="entry name" value="DNA_brk_join_enz"/>
</dbReference>
<comment type="similarity">
    <text evidence="2">Belongs to the type IB topoisomerase family.</text>
</comment>
<evidence type="ECO:0000256" key="4">
    <source>
        <dbReference type="ARBA" id="ARBA00023029"/>
    </source>
</evidence>
<feature type="domain" description="DNA topoisomerase I catalytic core eukaryotic-type" evidence="7">
    <location>
        <begin position="69"/>
        <end position="263"/>
    </location>
</feature>
<dbReference type="EC" id="5.6.2.1" evidence="3"/>
<keyword evidence="6 8" id="KW-0413">Isomerase</keyword>
<dbReference type="InterPro" id="IPR014711">
    <property type="entry name" value="TopoI_cat_a-hlx-sub_euk"/>
</dbReference>
<dbReference type="InterPro" id="IPR035447">
    <property type="entry name" value="DNA_topo_I_N_sf"/>
</dbReference>
<gene>
    <name evidence="8" type="ORF">NIOZUU159_00226</name>
</gene>
<dbReference type="GO" id="GO:0003917">
    <property type="term" value="F:DNA topoisomerase type I (single strand cut, ATP-independent) activity"/>
    <property type="evidence" value="ECO:0007669"/>
    <property type="project" value="UniProtKB-EC"/>
</dbReference>